<dbReference type="CDD" id="cd06223">
    <property type="entry name" value="PRTases_typeI"/>
    <property type="match status" value="1"/>
</dbReference>
<dbReference type="SUPFAM" id="SSF52540">
    <property type="entry name" value="P-loop containing nucleoside triphosphate hydrolases"/>
    <property type="match status" value="1"/>
</dbReference>
<dbReference type="Pfam" id="PF25121">
    <property type="entry name" value="RRM_ESF1"/>
    <property type="match status" value="1"/>
</dbReference>
<feature type="compositionally biased region" description="Acidic residues" evidence="10">
    <location>
        <begin position="749"/>
        <end position="758"/>
    </location>
</feature>
<dbReference type="Gene3D" id="3.40.50.300">
    <property type="entry name" value="P-loop containing nucleotide triphosphate hydrolases"/>
    <property type="match status" value="2"/>
</dbReference>
<dbReference type="InterPro" id="IPR056750">
    <property type="entry name" value="RRM_ESF1"/>
</dbReference>
<comment type="similarity">
    <text evidence="3">Belongs to the ESF1 family.</text>
</comment>
<feature type="compositionally biased region" description="Basic residues" evidence="10">
    <location>
        <begin position="963"/>
        <end position="974"/>
    </location>
</feature>
<evidence type="ECO:0000256" key="3">
    <source>
        <dbReference type="ARBA" id="ARBA00009087"/>
    </source>
</evidence>
<dbReference type="PANTHER" id="PTHR12202:SF0">
    <property type="entry name" value="ESF1 HOMOLOG"/>
    <property type="match status" value="1"/>
</dbReference>
<evidence type="ECO:0000259" key="12">
    <source>
        <dbReference type="Pfam" id="PF08159"/>
    </source>
</evidence>
<dbReference type="InterPro" id="IPR000836">
    <property type="entry name" value="PRTase_dom"/>
</dbReference>
<feature type="region of interest" description="Disordered" evidence="10">
    <location>
        <begin position="745"/>
        <end position="983"/>
    </location>
</feature>
<evidence type="ECO:0000259" key="13">
    <source>
        <dbReference type="Pfam" id="PF14681"/>
    </source>
</evidence>
<organism evidence="15 16">
    <name type="scientific">Aspergillus ibericus CBS 121593</name>
    <dbReference type="NCBI Taxonomy" id="1448316"/>
    <lineage>
        <taxon>Eukaryota</taxon>
        <taxon>Fungi</taxon>
        <taxon>Dikarya</taxon>
        <taxon>Ascomycota</taxon>
        <taxon>Pezizomycotina</taxon>
        <taxon>Eurotiomycetes</taxon>
        <taxon>Eurotiomycetidae</taxon>
        <taxon>Eurotiales</taxon>
        <taxon>Aspergillaceae</taxon>
        <taxon>Aspergillus</taxon>
        <taxon>Aspergillus subgen. Circumdati</taxon>
    </lineage>
</organism>
<feature type="compositionally biased region" description="Basic and acidic residues" evidence="10">
    <location>
        <begin position="832"/>
        <end position="843"/>
    </location>
</feature>
<evidence type="ECO:0000256" key="7">
    <source>
        <dbReference type="ARBA" id="ARBA00022777"/>
    </source>
</evidence>
<feature type="compositionally biased region" description="Basic residues" evidence="10">
    <location>
        <begin position="844"/>
        <end position="853"/>
    </location>
</feature>
<evidence type="ECO:0000256" key="4">
    <source>
        <dbReference type="ARBA" id="ARBA00012137"/>
    </source>
</evidence>
<dbReference type="InterPro" id="IPR000764">
    <property type="entry name" value="Uridine_kinase-like"/>
</dbReference>
<dbReference type="Proteomes" id="UP000249402">
    <property type="component" value="Unassembled WGS sequence"/>
</dbReference>
<comment type="subcellular location">
    <subcellularLocation>
        <location evidence="1">Nucleus</location>
        <location evidence="1">Nucleolus</location>
    </subcellularLocation>
</comment>
<evidence type="ECO:0000256" key="5">
    <source>
        <dbReference type="ARBA" id="ARBA00022679"/>
    </source>
</evidence>
<dbReference type="GO" id="GO:0044206">
    <property type="term" value="P:UMP salvage"/>
    <property type="evidence" value="ECO:0007669"/>
    <property type="project" value="UniProtKB-UniPathway"/>
</dbReference>
<keyword evidence="5" id="KW-0808">Transferase</keyword>
<comment type="pathway">
    <text evidence="2">Pyrimidine metabolism; UMP biosynthesis via salvage pathway; UMP from uridine: step 1/1.</text>
</comment>
<keyword evidence="9" id="KW-0539">Nucleus</keyword>
<dbReference type="Pfam" id="PF14681">
    <property type="entry name" value="UPRTase"/>
    <property type="match status" value="1"/>
</dbReference>
<feature type="region of interest" description="Disordered" evidence="10">
    <location>
        <begin position="1000"/>
        <end position="1075"/>
    </location>
</feature>
<proteinExistence type="inferred from homology"/>
<feature type="compositionally biased region" description="Basic and acidic residues" evidence="10">
    <location>
        <begin position="949"/>
        <end position="962"/>
    </location>
</feature>
<dbReference type="GO" id="GO:0004849">
    <property type="term" value="F:uridine kinase activity"/>
    <property type="evidence" value="ECO:0007669"/>
    <property type="project" value="UniProtKB-EC"/>
</dbReference>
<accession>A0A395GNZ6</accession>
<dbReference type="CDD" id="cd02023">
    <property type="entry name" value="UMPK"/>
    <property type="match status" value="1"/>
</dbReference>
<dbReference type="GO" id="GO:0005524">
    <property type="term" value="F:ATP binding"/>
    <property type="evidence" value="ECO:0007669"/>
    <property type="project" value="InterPro"/>
</dbReference>
<dbReference type="InterPro" id="IPR029057">
    <property type="entry name" value="PRTase-like"/>
</dbReference>
<dbReference type="STRING" id="1448316.A0A395GNZ6"/>
<feature type="domain" description="Phosphoribulokinase/uridine kinase" evidence="11">
    <location>
        <begin position="25"/>
        <end position="131"/>
    </location>
</feature>
<feature type="region of interest" description="Disordered" evidence="10">
    <location>
        <begin position="570"/>
        <end position="611"/>
    </location>
</feature>
<dbReference type="InterPro" id="IPR027417">
    <property type="entry name" value="P-loop_NTPase"/>
</dbReference>
<evidence type="ECO:0000256" key="9">
    <source>
        <dbReference type="ARBA" id="ARBA00023242"/>
    </source>
</evidence>
<keyword evidence="6" id="KW-0547">Nucleotide-binding</keyword>
<feature type="compositionally biased region" description="Acidic residues" evidence="10">
    <location>
        <begin position="433"/>
        <end position="462"/>
    </location>
</feature>
<dbReference type="GO" id="GO:0005730">
    <property type="term" value="C:nucleolus"/>
    <property type="evidence" value="ECO:0007669"/>
    <property type="project" value="UniProtKB-SubCell"/>
</dbReference>
<evidence type="ECO:0000259" key="11">
    <source>
        <dbReference type="Pfam" id="PF00485"/>
    </source>
</evidence>
<dbReference type="AlphaFoldDB" id="A0A395GNZ6"/>
<feature type="compositionally biased region" description="Basic and acidic residues" evidence="10">
    <location>
        <begin position="1052"/>
        <end position="1067"/>
    </location>
</feature>
<feature type="region of interest" description="Disordered" evidence="10">
    <location>
        <begin position="430"/>
        <end position="526"/>
    </location>
</feature>
<reference evidence="15 16" key="1">
    <citation type="submission" date="2018-02" db="EMBL/GenBank/DDBJ databases">
        <title>The genomes of Aspergillus section Nigri reveals drivers in fungal speciation.</title>
        <authorList>
            <consortium name="DOE Joint Genome Institute"/>
            <person name="Vesth T.C."/>
            <person name="Nybo J."/>
            <person name="Theobald S."/>
            <person name="Brandl J."/>
            <person name="Frisvad J.C."/>
            <person name="Nielsen K.F."/>
            <person name="Lyhne E.K."/>
            <person name="Kogle M.E."/>
            <person name="Kuo A."/>
            <person name="Riley R."/>
            <person name="Clum A."/>
            <person name="Nolan M."/>
            <person name="Lipzen A."/>
            <person name="Salamov A."/>
            <person name="Henrissat B."/>
            <person name="Wiebenga A."/>
            <person name="De vries R.P."/>
            <person name="Grigoriev I.V."/>
            <person name="Mortensen U.H."/>
            <person name="Andersen M.R."/>
            <person name="Baker S.E."/>
        </authorList>
    </citation>
    <scope>NUCLEOTIDE SEQUENCE [LARGE SCALE GENOMIC DNA]</scope>
    <source>
        <strain evidence="15 16">CBS 121593</strain>
    </source>
</reference>
<feature type="domain" description="ESF1 RRM" evidence="14">
    <location>
        <begin position="525"/>
        <end position="688"/>
    </location>
</feature>
<evidence type="ECO:0000256" key="6">
    <source>
        <dbReference type="ARBA" id="ARBA00022741"/>
    </source>
</evidence>
<feature type="compositionally biased region" description="Acidic residues" evidence="10">
    <location>
        <begin position="592"/>
        <end position="606"/>
    </location>
</feature>
<evidence type="ECO:0000256" key="1">
    <source>
        <dbReference type="ARBA" id="ARBA00004604"/>
    </source>
</evidence>
<dbReference type="InterPro" id="IPR012580">
    <property type="entry name" value="NUC153"/>
</dbReference>
<feature type="compositionally biased region" description="Basic and acidic residues" evidence="10">
    <location>
        <begin position="770"/>
        <end position="783"/>
    </location>
</feature>
<dbReference type="OrthoDB" id="431825at2759"/>
<feature type="compositionally biased region" description="Basic and acidic residues" evidence="10">
    <location>
        <begin position="463"/>
        <end position="479"/>
    </location>
</feature>
<dbReference type="VEuPathDB" id="FungiDB:BO80DRAFT_458875"/>
<dbReference type="GO" id="GO:0003723">
    <property type="term" value="F:RNA binding"/>
    <property type="evidence" value="ECO:0007669"/>
    <property type="project" value="TreeGrafter"/>
</dbReference>
<feature type="domain" description="Phosphoribosyltransferase" evidence="13">
    <location>
        <begin position="211"/>
        <end position="366"/>
    </location>
</feature>
<dbReference type="Pfam" id="PF00485">
    <property type="entry name" value="PRK"/>
    <property type="match status" value="2"/>
</dbReference>
<evidence type="ECO:0000313" key="16">
    <source>
        <dbReference type="Proteomes" id="UP000249402"/>
    </source>
</evidence>
<keyword evidence="16" id="KW-1185">Reference proteome</keyword>
<dbReference type="Pfam" id="PF08159">
    <property type="entry name" value="NUC153"/>
    <property type="match status" value="1"/>
</dbReference>
<name>A0A395GNZ6_9EURO</name>
<evidence type="ECO:0000256" key="10">
    <source>
        <dbReference type="SAM" id="MobiDB-lite"/>
    </source>
</evidence>
<feature type="compositionally biased region" description="Acidic residues" evidence="10">
    <location>
        <begin position="484"/>
        <end position="510"/>
    </location>
</feature>
<dbReference type="PANTHER" id="PTHR12202">
    <property type="entry name" value="ESF1 HOMOLOG"/>
    <property type="match status" value="1"/>
</dbReference>
<dbReference type="PRINTS" id="PR00988">
    <property type="entry name" value="URIDINKINASE"/>
</dbReference>
<dbReference type="RefSeq" id="XP_025570895.1">
    <property type="nucleotide sequence ID" value="XM_025722310.1"/>
</dbReference>
<dbReference type="Gene3D" id="3.40.50.2020">
    <property type="match status" value="1"/>
</dbReference>
<sequence length="1075" mass="122544">MQSISPVYSSATDKRYSPPWADLSIIGIAGSSGSGKTSVAMEIVKSLNLPWVVILVMDSFYKSLSPEDHARAHRNEYDFDCPDSLDFDVLVQTLRDLKQGKKADIPIYSFAEHQRQSQTSTLYSPRVLILEVLRDVRERGRDVEGIVKQWFTYVKPSYKQYVEPQRAVSDMVVQHIQRKLDDKSEKHNAELNRLGLIASEEKLSSNVMMMPQTTQFIGMNTILQDPNTEQVDFVFYFDRLAALLIEKALDATNYVPQEVDTPQSTSYNGLNQAGVVSAVAILRGGSCLETALKRTIPDCITGRVLIQTNEKNEEPELHYLKLPPNIENHENVMLLDPQMSSGGAALMAVRVLIDHGVQEEKIIFVTSDPRFANIQTDPRYRLPSKRQTHVKLDKRFAHMLRDKDFSRNAAVDRYGRKLARDDTKKQLERFYQLDEEAKDDEEDEEGDEDELEDASVADDEEVLRELKKAEGYDPARDGGFDESSSSEEESSDEDEDAEEEFEGFGEEELEYPDKQRAEVPTGEVTDRIAVVNLDWDNIRAEDLMAVFSSFAPAGGRVLKVAVYPSEFGKERMEREETEGPPREIFASKKDDEFDEEDELDSDEEEENIKKSILKEDKGEEFNSTQLRKYQLERLRYFYAILTFSSRDVAKHVYDLVDGAEYLSSANFFDLRFVPEDTDFSDDVPRDECKRIPDGYQPNEFVTDALQHSKVKLTWDMEDKSRKEAQARAFRGSRKEIDENDLKAYLASDSSDDEEEEGGVEIVDTTQGDGESSKISKKEDERQRLRALLGLGAEPKPSSKSDGPVGEMEVTFTSGLAGGPNRDSIFENEPEKDETTIEKYIRKERERKKRRKEKLKASKRGEDGDVSQDDAPATTDLANSKPQQEEEEEDLGFNDPFFDDPSGKTAAAARRKEEKRKKREERAAEEAAAASKRAELELLMMDDNNKPGIKHFDMNEIEKAEKQARKKNKKGKNKGKQVEAPVDDFEMEVADPRFARLYESHEFAIDPTNPRFKSTSGMKALLEEGRKRRRDRDDGADEEVESRDQKKKQKKNVAKEGGSDDLKKLVEKVKRKTQRS</sequence>
<keyword evidence="8" id="KW-0175">Coiled coil</keyword>
<dbReference type="EMBL" id="KZ824473">
    <property type="protein sequence ID" value="RAK96567.1"/>
    <property type="molecule type" value="Genomic_DNA"/>
</dbReference>
<dbReference type="GeneID" id="37227175"/>
<feature type="compositionally biased region" description="Basic and acidic residues" evidence="10">
    <location>
        <begin position="570"/>
        <end position="591"/>
    </location>
</feature>
<dbReference type="InterPro" id="IPR006083">
    <property type="entry name" value="PRK/URK"/>
</dbReference>
<keyword evidence="7" id="KW-0418">Kinase</keyword>
<dbReference type="SUPFAM" id="SSF53271">
    <property type="entry name" value="PRTase-like"/>
    <property type="match status" value="1"/>
</dbReference>
<feature type="domain" description="Phosphoribulokinase/uridine kinase" evidence="11">
    <location>
        <begin position="133"/>
        <end position="177"/>
    </location>
</feature>
<evidence type="ECO:0000256" key="2">
    <source>
        <dbReference type="ARBA" id="ARBA00004690"/>
    </source>
</evidence>
<dbReference type="GO" id="GO:0006364">
    <property type="term" value="P:rRNA processing"/>
    <property type="evidence" value="ECO:0007669"/>
    <property type="project" value="InterPro"/>
</dbReference>
<dbReference type="EC" id="2.7.1.48" evidence="4"/>
<gene>
    <name evidence="15" type="ORF">BO80DRAFT_458875</name>
</gene>
<evidence type="ECO:0000313" key="15">
    <source>
        <dbReference type="EMBL" id="RAK96567.1"/>
    </source>
</evidence>
<evidence type="ECO:0000256" key="8">
    <source>
        <dbReference type="ARBA" id="ARBA00023054"/>
    </source>
</evidence>
<protein>
    <recommendedName>
        <fullName evidence="4">uridine/cytidine kinase</fullName>
        <ecNumber evidence="4">2.7.1.48</ecNumber>
    </recommendedName>
</protein>
<dbReference type="InterPro" id="IPR039754">
    <property type="entry name" value="Esf1"/>
</dbReference>
<evidence type="ECO:0000259" key="14">
    <source>
        <dbReference type="Pfam" id="PF25121"/>
    </source>
</evidence>
<dbReference type="UniPathway" id="UPA00574">
    <property type="reaction ID" value="UER00637"/>
</dbReference>
<feature type="domain" description="NUC153" evidence="12">
    <location>
        <begin position="990"/>
        <end position="1018"/>
    </location>
</feature>